<dbReference type="RefSeq" id="WP_049682362.1">
    <property type="nucleotide sequence ID" value="NZ_LFZW01000001.1"/>
</dbReference>
<dbReference type="PIRSF" id="PIRSF019083">
    <property type="entry name" value="UCP019083_VanZ"/>
    <property type="match status" value="1"/>
</dbReference>
<accession>A0A0K9GWM0</accession>
<evidence type="ECO:0000313" key="4">
    <source>
        <dbReference type="Proteomes" id="UP000037146"/>
    </source>
</evidence>
<dbReference type="Pfam" id="PF04892">
    <property type="entry name" value="VanZ"/>
    <property type="match status" value="1"/>
</dbReference>
<comment type="caution">
    <text evidence="3">The sequence shown here is derived from an EMBL/GenBank/DDBJ whole genome shotgun (WGS) entry which is preliminary data.</text>
</comment>
<protein>
    <recommendedName>
        <fullName evidence="2">VanZ-like domain-containing protein</fullName>
    </recommendedName>
</protein>
<name>A0A0K9GWM0_9BACI</name>
<dbReference type="InterPro" id="IPR006976">
    <property type="entry name" value="VanZ-like"/>
</dbReference>
<feature type="domain" description="VanZ-like" evidence="2">
    <location>
        <begin position="8"/>
        <end position="155"/>
    </location>
</feature>
<keyword evidence="1" id="KW-0812">Transmembrane</keyword>
<dbReference type="PATRIC" id="fig|1679170.3.peg.3855"/>
<sequence>MNKKRILFVILLLWASIIFYFSSQPYEEQNLKPVLGKYLEGHTNLENMFSWIVFSYAGHEVSVQSQGLAGFLEFFIRKAAHLSVFFVFGFLTVAVLRYFSKHRVFSFGVPLACVFLYACFDEIHQHFTGGRTPLWQDVVIDTVGGLLGILVFKWIVWKKRKAR</sequence>
<feature type="transmembrane region" description="Helical" evidence="1">
    <location>
        <begin position="104"/>
        <end position="123"/>
    </location>
</feature>
<dbReference type="NCBIfam" id="NF037970">
    <property type="entry name" value="vanZ_1"/>
    <property type="match status" value="1"/>
</dbReference>
<dbReference type="InterPro" id="IPR016747">
    <property type="entry name" value="Phosphotransbutyrylase"/>
</dbReference>
<dbReference type="Proteomes" id="UP000037146">
    <property type="component" value="Unassembled WGS sequence"/>
</dbReference>
<evidence type="ECO:0000313" key="3">
    <source>
        <dbReference type="EMBL" id="KMY51011.1"/>
    </source>
</evidence>
<feature type="transmembrane region" description="Helical" evidence="1">
    <location>
        <begin position="79"/>
        <end position="99"/>
    </location>
</feature>
<keyword evidence="4" id="KW-1185">Reference proteome</keyword>
<evidence type="ECO:0000256" key="1">
    <source>
        <dbReference type="SAM" id="Phobius"/>
    </source>
</evidence>
<keyword evidence="1" id="KW-1133">Transmembrane helix</keyword>
<evidence type="ECO:0000259" key="2">
    <source>
        <dbReference type="Pfam" id="PF04892"/>
    </source>
</evidence>
<keyword evidence="1" id="KW-0472">Membrane</keyword>
<dbReference type="STRING" id="1679170.AC625_16960"/>
<organism evidence="3 4">
    <name type="scientific">Peribacillus loiseleuriae</name>
    <dbReference type="NCBI Taxonomy" id="1679170"/>
    <lineage>
        <taxon>Bacteria</taxon>
        <taxon>Bacillati</taxon>
        <taxon>Bacillota</taxon>
        <taxon>Bacilli</taxon>
        <taxon>Bacillales</taxon>
        <taxon>Bacillaceae</taxon>
        <taxon>Peribacillus</taxon>
    </lineage>
</organism>
<proteinExistence type="predicted"/>
<dbReference type="OrthoDB" id="291892at2"/>
<reference evidence="4" key="1">
    <citation type="submission" date="2015-07" db="EMBL/GenBank/DDBJ databases">
        <title>Genome sequencing project for genomic taxonomy and phylogenomics of Bacillus-like bacteria.</title>
        <authorList>
            <person name="Liu B."/>
            <person name="Wang J."/>
            <person name="Zhu Y."/>
            <person name="Liu G."/>
            <person name="Chen Q."/>
            <person name="Chen Z."/>
            <person name="Lan J."/>
            <person name="Che J."/>
            <person name="Ge C."/>
            <person name="Shi H."/>
            <person name="Pan Z."/>
            <person name="Liu X."/>
        </authorList>
    </citation>
    <scope>NUCLEOTIDE SEQUENCE [LARGE SCALE GENOMIC DNA]</scope>
    <source>
        <strain evidence="4">FJAT-27997</strain>
    </source>
</reference>
<gene>
    <name evidence="3" type="ORF">AC625_16960</name>
</gene>
<dbReference type="EMBL" id="LFZW01000001">
    <property type="protein sequence ID" value="KMY51011.1"/>
    <property type="molecule type" value="Genomic_DNA"/>
</dbReference>
<feature type="transmembrane region" description="Helical" evidence="1">
    <location>
        <begin position="135"/>
        <end position="156"/>
    </location>
</feature>
<dbReference type="AlphaFoldDB" id="A0A0K9GWM0"/>